<feature type="compositionally biased region" description="Basic and acidic residues" evidence="15">
    <location>
        <begin position="273"/>
        <end position="283"/>
    </location>
</feature>
<keyword evidence="5 14" id="KW-0227">DNA damage</keyword>
<dbReference type="PROSITE" id="PS50089">
    <property type="entry name" value="ZF_RING_2"/>
    <property type="match status" value="1"/>
</dbReference>
<dbReference type="CDD" id="cd16550">
    <property type="entry name" value="RING-HC_RNF168"/>
    <property type="match status" value="1"/>
</dbReference>
<dbReference type="CDD" id="cd22265">
    <property type="entry name" value="UDM1_RNF168"/>
    <property type="match status" value="1"/>
</dbReference>
<dbReference type="InterPro" id="IPR051657">
    <property type="entry name" value="RNF168/RNF169_E3_ubiq-ligase"/>
</dbReference>
<feature type="region of interest" description="Disordered" evidence="15">
    <location>
        <begin position="192"/>
        <end position="349"/>
    </location>
</feature>
<dbReference type="GO" id="GO:0061630">
    <property type="term" value="F:ubiquitin protein ligase activity"/>
    <property type="evidence" value="ECO:0007669"/>
    <property type="project" value="UniProtKB-EC"/>
</dbReference>
<feature type="region of interest" description="Disordered" evidence="15">
    <location>
        <begin position="105"/>
        <end position="128"/>
    </location>
</feature>
<evidence type="ECO:0000256" key="4">
    <source>
        <dbReference type="ARBA" id="ARBA00022723"/>
    </source>
</evidence>
<feature type="domain" description="RING-type" evidence="16">
    <location>
        <begin position="27"/>
        <end position="66"/>
    </location>
</feature>
<evidence type="ECO:0000256" key="2">
    <source>
        <dbReference type="ARBA" id="ARBA00012483"/>
    </source>
</evidence>
<dbReference type="GO" id="GO:0043130">
    <property type="term" value="F:ubiquitin binding"/>
    <property type="evidence" value="ECO:0007669"/>
    <property type="project" value="UniProtKB-UniRule"/>
</dbReference>
<evidence type="ECO:0000256" key="11">
    <source>
        <dbReference type="ARBA" id="ARBA00023242"/>
    </source>
</evidence>
<dbReference type="InterPro" id="IPR018957">
    <property type="entry name" value="Znf_C3HC4_RING-type"/>
</dbReference>
<keyword evidence="9 14" id="KW-0156">Chromatin regulator</keyword>
<dbReference type="SMART" id="SM00184">
    <property type="entry name" value="RING"/>
    <property type="match status" value="1"/>
</dbReference>
<feature type="region of interest" description="Disordered" evidence="15">
    <location>
        <begin position="382"/>
        <end position="489"/>
    </location>
</feature>
<comment type="catalytic activity">
    <reaction evidence="1 14">
        <text>S-ubiquitinyl-[E2 ubiquitin-conjugating enzyme]-L-cysteine + [acceptor protein]-L-lysine = [E2 ubiquitin-conjugating enzyme]-L-cysteine + N(6)-ubiquitinyl-[acceptor protein]-L-lysine.</text>
        <dbReference type="EC" id="2.3.2.27"/>
    </reaction>
</comment>
<evidence type="ECO:0000256" key="5">
    <source>
        <dbReference type="ARBA" id="ARBA00022763"/>
    </source>
</evidence>
<gene>
    <name evidence="14" type="primary">RNF168</name>
    <name evidence="17" type="ORF">JZ751_001937</name>
</gene>
<accession>A0A8T2PEZ9</accession>
<dbReference type="GO" id="GO:0042393">
    <property type="term" value="F:histone binding"/>
    <property type="evidence" value="ECO:0007669"/>
    <property type="project" value="UniProtKB-UniRule"/>
</dbReference>
<evidence type="ECO:0000256" key="6">
    <source>
        <dbReference type="ARBA" id="ARBA00022771"/>
    </source>
</evidence>
<feature type="compositionally biased region" description="Low complexity" evidence="15">
    <location>
        <begin position="419"/>
        <end position="429"/>
    </location>
</feature>
<evidence type="ECO:0000256" key="3">
    <source>
        <dbReference type="ARBA" id="ARBA00022679"/>
    </source>
</evidence>
<comment type="pathway">
    <text evidence="14">Protein modification; protein ubiquitination.</text>
</comment>
<dbReference type="GO" id="GO:0008270">
    <property type="term" value="F:zinc ion binding"/>
    <property type="evidence" value="ECO:0007669"/>
    <property type="project" value="UniProtKB-KW"/>
</dbReference>
<dbReference type="InterPro" id="IPR001841">
    <property type="entry name" value="Znf_RING"/>
</dbReference>
<dbReference type="GO" id="GO:0035861">
    <property type="term" value="C:site of double-strand break"/>
    <property type="evidence" value="ECO:0007669"/>
    <property type="project" value="TreeGrafter"/>
</dbReference>
<feature type="short sequence motif" description="MIU motif 1" evidence="14">
    <location>
        <begin position="175"/>
        <end position="198"/>
    </location>
</feature>
<evidence type="ECO:0000313" key="17">
    <source>
        <dbReference type="EMBL" id="KAG9348202.1"/>
    </source>
</evidence>
<keyword evidence="18" id="KW-1185">Reference proteome</keyword>
<comment type="domain">
    <text evidence="14">The MIU motif (motif interacting with ubiquitin) mediates the interaction with both 'Lys-48'- and 'Lys-63'-linked ubiquitin chains. The UMI motif mediates interaction with ubiquitin with a preference for 'Lys-63'-linked ubiquitin. The specificity for different types of ubiquitin is mediated by juxtaposition of ubiquitin-binding motifs (MIU and UMI motifs) with LR motifs (LRMs).</text>
</comment>
<evidence type="ECO:0000256" key="9">
    <source>
        <dbReference type="ARBA" id="ARBA00022853"/>
    </source>
</evidence>
<dbReference type="GO" id="GO:0000151">
    <property type="term" value="C:ubiquitin ligase complex"/>
    <property type="evidence" value="ECO:0007669"/>
    <property type="project" value="UniProtKB-UniRule"/>
</dbReference>
<dbReference type="GO" id="GO:0005634">
    <property type="term" value="C:nucleus"/>
    <property type="evidence" value="ECO:0007669"/>
    <property type="project" value="UniProtKB-SubCell"/>
</dbReference>
<dbReference type="HAMAP" id="MF_03066">
    <property type="entry name" value="RNF168"/>
    <property type="match status" value="1"/>
</dbReference>
<dbReference type="Pfam" id="PF00097">
    <property type="entry name" value="zf-C3HC4"/>
    <property type="match status" value="1"/>
</dbReference>
<comment type="subcellular location">
    <subcellularLocation>
        <location evidence="14">Nucleus</location>
    </subcellularLocation>
    <text evidence="14">Localizes to double-strand breaks (DSBs) sites of DNA damage.</text>
</comment>
<comment type="caution">
    <text evidence="17">The sequence shown here is derived from an EMBL/GenBank/DDBJ whole genome shotgun (WGS) entry which is preliminary data.</text>
</comment>
<evidence type="ECO:0000256" key="8">
    <source>
        <dbReference type="ARBA" id="ARBA00022833"/>
    </source>
</evidence>
<evidence type="ECO:0000313" key="18">
    <source>
        <dbReference type="Proteomes" id="UP000824540"/>
    </source>
</evidence>
<keyword evidence="10 14" id="KW-0234">DNA repair</keyword>
<comment type="similarity">
    <text evidence="14">Belongs to the RNF168 family.</text>
</comment>
<feature type="compositionally biased region" description="Polar residues" evidence="15">
    <location>
        <begin position="458"/>
        <end position="489"/>
    </location>
</feature>
<dbReference type="Proteomes" id="UP000824540">
    <property type="component" value="Unassembled WGS sequence"/>
</dbReference>
<dbReference type="GO" id="GO:0006302">
    <property type="term" value="P:double-strand break repair"/>
    <property type="evidence" value="ECO:0007669"/>
    <property type="project" value="UniProtKB-UniRule"/>
</dbReference>
<dbReference type="GO" id="GO:0031491">
    <property type="term" value="F:nucleosome binding"/>
    <property type="evidence" value="ECO:0007669"/>
    <property type="project" value="TreeGrafter"/>
</dbReference>
<feature type="compositionally biased region" description="Polar residues" evidence="15">
    <location>
        <begin position="192"/>
        <end position="207"/>
    </location>
</feature>
<feature type="compositionally biased region" description="Low complexity" evidence="15">
    <location>
        <begin position="231"/>
        <end position="247"/>
    </location>
</feature>
<evidence type="ECO:0000256" key="12">
    <source>
        <dbReference type="ARBA" id="ARBA00077266"/>
    </source>
</evidence>
<dbReference type="GO" id="GO:0045739">
    <property type="term" value="P:positive regulation of DNA repair"/>
    <property type="evidence" value="ECO:0007669"/>
    <property type="project" value="UniProtKB-UniRule"/>
</dbReference>
<dbReference type="SUPFAM" id="SSF57850">
    <property type="entry name" value="RING/U-box"/>
    <property type="match status" value="1"/>
</dbReference>
<keyword evidence="6 14" id="KW-0863">Zinc-finger</keyword>
<feature type="compositionally biased region" description="Basic and acidic residues" evidence="15">
    <location>
        <begin position="382"/>
        <end position="413"/>
    </location>
</feature>
<protein>
    <recommendedName>
        <fullName evidence="2">RING-type E3 ubiquitin transferase</fullName>
        <ecNumber evidence="2">2.3.2.27</ecNumber>
    </recommendedName>
    <alternativeName>
        <fullName evidence="12 13">RING-type E3 ubiquitin transferase RNF168</fullName>
    </alternativeName>
</protein>
<dbReference type="Gene3D" id="3.30.40.10">
    <property type="entry name" value="Zinc/RING finger domain, C3HC4 (zinc finger)"/>
    <property type="match status" value="1"/>
</dbReference>
<keyword evidence="7 14" id="KW-0833">Ubl conjugation pathway</keyword>
<dbReference type="InterPro" id="IPR013083">
    <property type="entry name" value="Znf_RING/FYVE/PHD"/>
</dbReference>
<evidence type="ECO:0000256" key="13">
    <source>
        <dbReference type="ARBA" id="ARBA00079844"/>
    </source>
</evidence>
<dbReference type="PANTHER" id="PTHR23328">
    <property type="entry name" value="RING-TYPE DOMAIN-CONTAINING PROTEIN"/>
    <property type="match status" value="1"/>
</dbReference>
<dbReference type="GO" id="GO:0006325">
    <property type="term" value="P:chromatin organization"/>
    <property type="evidence" value="ECO:0007669"/>
    <property type="project" value="UniProtKB-KW"/>
</dbReference>
<evidence type="ECO:0000256" key="15">
    <source>
        <dbReference type="SAM" id="MobiDB-lite"/>
    </source>
</evidence>
<evidence type="ECO:0000256" key="14">
    <source>
        <dbReference type="HAMAP-Rule" id="MF_03066"/>
    </source>
</evidence>
<dbReference type="GO" id="GO:0010212">
    <property type="term" value="P:response to ionizing radiation"/>
    <property type="evidence" value="ECO:0007669"/>
    <property type="project" value="UniProtKB-UniRule"/>
</dbReference>
<dbReference type="GO" id="GO:0016567">
    <property type="term" value="P:protein ubiquitination"/>
    <property type="evidence" value="ECO:0007669"/>
    <property type="project" value="UniProtKB-UniRule"/>
</dbReference>
<dbReference type="CDD" id="cd21952">
    <property type="entry name" value="MIU2_RNF168"/>
    <property type="match status" value="1"/>
</dbReference>
<dbReference type="FunFam" id="3.30.40.10:FF:000466">
    <property type="entry name" value="E3 ubiquitin-protein ligase RNF168"/>
    <property type="match status" value="1"/>
</dbReference>
<keyword evidence="3 14" id="KW-0808">Transferase</keyword>
<keyword evidence="11 14" id="KW-0539">Nucleus</keyword>
<reference evidence="17" key="1">
    <citation type="thesis" date="2021" institute="BYU ScholarsArchive" country="Provo, UT, USA">
        <title>Applications of and Algorithms for Genome Assembly and Genomic Analyses with an Emphasis on Marine Teleosts.</title>
        <authorList>
            <person name="Pickett B.D."/>
        </authorList>
    </citation>
    <scope>NUCLEOTIDE SEQUENCE</scope>
    <source>
        <strain evidence="17">HI-2016</strain>
    </source>
</reference>
<dbReference type="InterPro" id="IPR034725">
    <property type="entry name" value="RNF168"/>
</dbReference>
<evidence type="ECO:0000256" key="1">
    <source>
        <dbReference type="ARBA" id="ARBA00000900"/>
    </source>
</evidence>
<keyword evidence="4 14" id="KW-0479">Metal-binding</keyword>
<organism evidence="17 18">
    <name type="scientific">Albula glossodonta</name>
    <name type="common">roundjaw bonefish</name>
    <dbReference type="NCBI Taxonomy" id="121402"/>
    <lineage>
        <taxon>Eukaryota</taxon>
        <taxon>Metazoa</taxon>
        <taxon>Chordata</taxon>
        <taxon>Craniata</taxon>
        <taxon>Vertebrata</taxon>
        <taxon>Euteleostomi</taxon>
        <taxon>Actinopterygii</taxon>
        <taxon>Neopterygii</taxon>
        <taxon>Teleostei</taxon>
        <taxon>Albuliformes</taxon>
        <taxon>Albulidae</taxon>
        <taxon>Albula</taxon>
    </lineage>
</organism>
<dbReference type="PANTHER" id="PTHR23328:SF1">
    <property type="entry name" value="E3 UBIQUITIN-PROTEIN LIGASE RNF168"/>
    <property type="match status" value="1"/>
</dbReference>
<dbReference type="OrthoDB" id="426657at2759"/>
<evidence type="ECO:0000256" key="7">
    <source>
        <dbReference type="ARBA" id="ARBA00022786"/>
    </source>
</evidence>
<dbReference type="AlphaFoldDB" id="A0A8T2PEZ9"/>
<dbReference type="EC" id="2.3.2.27" evidence="2"/>
<sequence length="502" mass="55913">MPPVSETEVDMGDGGSSAGLSQADCLCPVCLEIFLEPVTLPCTHTFCKPCFLETVDKANLCCPLCRRRVSTWARLHSRNKTLVNTELWSRLQEAFPAQCQRRLSGQDTEDMATVASRPKVSQPGELRREYEDQISKLAEEKRALEEAERRASEEYIQRLLGEEEERRAEERRMQEERQLEEDERLARLLSQELNASPMSESQRNTRPADNASAKKKKISSGDIERFLFPVPLRSPSSTETSPSCSLTANKENILMPPSPEKHLEPPMPTLDFYGKEFRSHPEGAELLPPDGTCAMAEQGQDERNPSISQASGGPSGKRKSGEMEGVWNYSLDSKRPCPPATALPDTPIMLELVQEEEDLFGRRQQEESDRQLALRLQRQLDREEAQQALDRSKGSPDQYLLRDKREPAPKAAEDGSTGSRASSRRPSSALTQKEEKNRVKRPQTSGNLKERKAPLKTTGASTSITDPAPGSINSSRTSTATAALQKGSKQTTLTEMFPNLAS</sequence>
<keyword evidence="8 14" id="KW-0862">Zinc</keyword>
<evidence type="ECO:0000256" key="10">
    <source>
        <dbReference type="ARBA" id="ARBA00023204"/>
    </source>
</evidence>
<proteinExistence type="inferred from homology"/>
<dbReference type="EMBL" id="JAFBMS010000011">
    <property type="protein sequence ID" value="KAG9348202.1"/>
    <property type="molecule type" value="Genomic_DNA"/>
</dbReference>
<evidence type="ECO:0000259" key="16">
    <source>
        <dbReference type="PROSITE" id="PS50089"/>
    </source>
</evidence>
<feature type="short sequence motif" description="LR motif 2" evidence="14">
    <location>
        <begin position="391"/>
        <end position="402"/>
    </location>
</feature>
<name>A0A8T2PEZ9_9TELE</name>
<feature type="short sequence motif" description="LR motif 1" evidence="14">
    <location>
        <begin position="120"/>
        <end position="138"/>
    </location>
</feature>
<comment type="caution">
    <text evidence="14">Lacks conserved residue(s) required for the propagation of feature annotation.</text>
</comment>